<dbReference type="PROSITE" id="PS51194">
    <property type="entry name" value="HELICASE_CTER"/>
    <property type="match status" value="1"/>
</dbReference>
<proteinExistence type="predicted"/>
<dbReference type="GeneID" id="6997518"/>
<feature type="domain" description="DEAD-box RNA helicase Q" evidence="9">
    <location>
        <begin position="105"/>
        <end position="134"/>
    </location>
</feature>
<feature type="domain" description="Helicase C-terminal" evidence="8">
    <location>
        <begin position="343"/>
        <end position="484"/>
    </location>
</feature>
<evidence type="ECO:0000313" key="11">
    <source>
        <dbReference type="Proteomes" id="UP000001460"/>
    </source>
</evidence>
<dbReference type="STRING" id="441375.B6AIE5"/>
<gene>
    <name evidence="10" type="ORF">CMU_031270</name>
</gene>
<dbReference type="Gene3D" id="3.40.50.300">
    <property type="entry name" value="P-loop containing nucleotide triphosphate hydrolases"/>
    <property type="match status" value="2"/>
</dbReference>
<keyword evidence="4 10" id="KW-0347">Helicase</keyword>
<dbReference type="SUPFAM" id="SSF52540">
    <property type="entry name" value="P-loop containing nucleoside triphosphate hydrolases"/>
    <property type="match status" value="1"/>
</dbReference>
<dbReference type="GO" id="GO:0003724">
    <property type="term" value="F:RNA helicase activity"/>
    <property type="evidence" value="ECO:0007669"/>
    <property type="project" value="UniProtKB-EC"/>
</dbReference>
<keyword evidence="11" id="KW-1185">Reference proteome</keyword>
<evidence type="ECO:0000256" key="2">
    <source>
        <dbReference type="ARBA" id="ARBA00022741"/>
    </source>
</evidence>
<dbReference type="GO" id="GO:0003676">
    <property type="term" value="F:nucleic acid binding"/>
    <property type="evidence" value="ECO:0007669"/>
    <property type="project" value="InterPro"/>
</dbReference>
<dbReference type="Pfam" id="PF00270">
    <property type="entry name" value="DEAD"/>
    <property type="match status" value="1"/>
</dbReference>
<dbReference type="InterPro" id="IPR014001">
    <property type="entry name" value="Helicase_ATP-bd"/>
</dbReference>
<feature type="domain" description="Helicase ATP-binding" evidence="7">
    <location>
        <begin position="137"/>
        <end position="311"/>
    </location>
</feature>
<dbReference type="InterPro" id="IPR044742">
    <property type="entry name" value="DEAD/DEAH_RhlB"/>
</dbReference>
<dbReference type="RefSeq" id="XP_002142335.1">
    <property type="nucleotide sequence ID" value="XM_002142299.1"/>
</dbReference>
<dbReference type="GO" id="GO:0016787">
    <property type="term" value="F:hydrolase activity"/>
    <property type="evidence" value="ECO:0007669"/>
    <property type="project" value="UniProtKB-KW"/>
</dbReference>
<feature type="short sequence motif" description="Q motif" evidence="6">
    <location>
        <begin position="105"/>
        <end position="134"/>
    </location>
</feature>
<dbReference type="SMART" id="SM00487">
    <property type="entry name" value="DEXDc"/>
    <property type="match status" value="1"/>
</dbReference>
<name>B6AIE5_CRYMR</name>
<evidence type="ECO:0000313" key="10">
    <source>
        <dbReference type="EMBL" id="EEA07986.1"/>
    </source>
</evidence>
<evidence type="ECO:0000259" key="7">
    <source>
        <dbReference type="PROSITE" id="PS51192"/>
    </source>
</evidence>
<evidence type="ECO:0000259" key="9">
    <source>
        <dbReference type="PROSITE" id="PS51195"/>
    </source>
</evidence>
<dbReference type="EMBL" id="DS989736">
    <property type="protein sequence ID" value="EEA07986.1"/>
    <property type="molecule type" value="Genomic_DNA"/>
</dbReference>
<accession>B6AIE5</accession>
<keyword evidence="5" id="KW-0067">ATP-binding</keyword>
<protein>
    <recommendedName>
        <fullName evidence="1">RNA helicase</fullName>
        <ecNumber evidence="1">3.6.4.13</ecNumber>
    </recommendedName>
</protein>
<dbReference type="InterPro" id="IPR014014">
    <property type="entry name" value="RNA_helicase_DEAD_Q_motif"/>
</dbReference>
<dbReference type="InterPro" id="IPR027417">
    <property type="entry name" value="P-loop_NTPase"/>
</dbReference>
<dbReference type="CDD" id="cd18787">
    <property type="entry name" value="SF2_C_DEAD"/>
    <property type="match status" value="1"/>
</dbReference>
<dbReference type="Pfam" id="PF00271">
    <property type="entry name" value="Helicase_C"/>
    <property type="match status" value="1"/>
</dbReference>
<dbReference type="OMA" id="DRALMAC"/>
<dbReference type="SMART" id="SM00490">
    <property type="entry name" value="HELICc"/>
    <property type="match status" value="1"/>
</dbReference>
<dbReference type="PROSITE" id="PS51192">
    <property type="entry name" value="HELICASE_ATP_BIND_1"/>
    <property type="match status" value="1"/>
</dbReference>
<evidence type="ECO:0000256" key="3">
    <source>
        <dbReference type="ARBA" id="ARBA00022801"/>
    </source>
</evidence>
<evidence type="ECO:0000256" key="1">
    <source>
        <dbReference type="ARBA" id="ARBA00012552"/>
    </source>
</evidence>
<dbReference type="EC" id="3.6.4.13" evidence="1"/>
<dbReference type="InterPro" id="IPR011545">
    <property type="entry name" value="DEAD/DEAH_box_helicase_dom"/>
</dbReference>
<sequence length="498" mass="56272">MTLIHKNSFSIIANGTSFSKGRRSRELWNRIEEEKQKINGDFWELSSNTNKLAFNDNNNKCESIESYKSTKTKNLDQTLAVENSRNSLGIVVVGDKFTNPCKSFEDIMKCGVPSWVIDNIRDILKYKKPTPVQAQVIPLILSGSDILAQSPTGSGKTLSYLLPILGKLTNEKTYCKSLILSPTRELAQQIVREVKVLLDTRAKKYRCRYICGKVKKEQESRTKRLDIAVSTPFRFAEICKSGIMNLKECSFIVLDEVDKLLDMGFSPQIDEIIAHSNVISNGKVQVVAFSATLPNNVKDLAESIMKYPIEVTVGHRLAASKTIKQELICVTKESGKLESFRQLIKQGRINLPVLLFTNSKENAQKLFSKIVFDNLLVDMIHSDMAKTKRDNIVKKFRTGQIWVLICTDLIARGVDFKNVATVINYDFPQTSTIYIHRIGRSGRAGRLGHALTFFTLNDLPKLKYIAKVMKSSGIEVPNWILKNKIKNTKKGNIKKKKD</sequence>
<evidence type="ECO:0000256" key="4">
    <source>
        <dbReference type="ARBA" id="ARBA00022806"/>
    </source>
</evidence>
<keyword evidence="2" id="KW-0547">Nucleotide-binding</keyword>
<dbReference type="VEuPathDB" id="CryptoDB:CMU_031270"/>
<dbReference type="AlphaFoldDB" id="B6AIE5"/>
<keyword evidence="3" id="KW-0378">Hydrolase</keyword>
<dbReference type="InterPro" id="IPR001650">
    <property type="entry name" value="Helicase_C-like"/>
</dbReference>
<evidence type="ECO:0000256" key="5">
    <source>
        <dbReference type="ARBA" id="ARBA00022840"/>
    </source>
</evidence>
<dbReference type="OrthoDB" id="360161at2759"/>
<dbReference type="PROSITE" id="PS51195">
    <property type="entry name" value="Q_MOTIF"/>
    <property type="match status" value="1"/>
</dbReference>
<dbReference type="CDD" id="cd00268">
    <property type="entry name" value="DEADc"/>
    <property type="match status" value="1"/>
</dbReference>
<dbReference type="Proteomes" id="UP000001460">
    <property type="component" value="Unassembled WGS sequence"/>
</dbReference>
<evidence type="ECO:0000259" key="8">
    <source>
        <dbReference type="PROSITE" id="PS51194"/>
    </source>
</evidence>
<reference evidence="10" key="1">
    <citation type="submission" date="2008-06" db="EMBL/GenBank/DDBJ databases">
        <authorList>
            <person name="Lorenzi H."/>
            <person name="Inman J."/>
            <person name="Miller J."/>
            <person name="Schobel S."/>
            <person name="Amedeo P."/>
            <person name="Caler E.V."/>
            <person name="da Silva J."/>
        </authorList>
    </citation>
    <scope>NUCLEOTIDE SEQUENCE [LARGE SCALE GENOMIC DNA]</scope>
    <source>
        <strain evidence="10">RN66</strain>
    </source>
</reference>
<dbReference type="PANTHER" id="PTHR47958">
    <property type="entry name" value="ATP-DEPENDENT RNA HELICASE DBP3"/>
    <property type="match status" value="1"/>
</dbReference>
<dbReference type="GO" id="GO:0005524">
    <property type="term" value="F:ATP binding"/>
    <property type="evidence" value="ECO:0007669"/>
    <property type="project" value="UniProtKB-KW"/>
</dbReference>
<evidence type="ECO:0000256" key="6">
    <source>
        <dbReference type="PROSITE-ProRule" id="PRU00552"/>
    </source>
</evidence>
<organism evidence="10 11">
    <name type="scientific">Cryptosporidium muris (strain RN66)</name>
    <dbReference type="NCBI Taxonomy" id="441375"/>
    <lineage>
        <taxon>Eukaryota</taxon>
        <taxon>Sar</taxon>
        <taxon>Alveolata</taxon>
        <taxon>Apicomplexa</taxon>
        <taxon>Conoidasida</taxon>
        <taxon>Coccidia</taxon>
        <taxon>Eucoccidiorida</taxon>
        <taxon>Eimeriorina</taxon>
        <taxon>Cryptosporidiidae</taxon>
        <taxon>Cryptosporidium</taxon>
    </lineage>
</organism>
<dbReference type="eggNOG" id="KOG0344">
    <property type="taxonomic scope" value="Eukaryota"/>
</dbReference>